<dbReference type="Proteomes" id="UP001164746">
    <property type="component" value="Chromosome 9"/>
</dbReference>
<gene>
    <name evidence="1" type="ORF">MAR_004353</name>
</gene>
<evidence type="ECO:0000313" key="1">
    <source>
        <dbReference type="EMBL" id="WAR14248.1"/>
    </source>
</evidence>
<evidence type="ECO:0000313" key="2">
    <source>
        <dbReference type="Proteomes" id="UP001164746"/>
    </source>
</evidence>
<organism evidence="1 2">
    <name type="scientific">Mya arenaria</name>
    <name type="common">Soft-shell clam</name>
    <dbReference type="NCBI Taxonomy" id="6604"/>
    <lineage>
        <taxon>Eukaryota</taxon>
        <taxon>Metazoa</taxon>
        <taxon>Spiralia</taxon>
        <taxon>Lophotrochozoa</taxon>
        <taxon>Mollusca</taxon>
        <taxon>Bivalvia</taxon>
        <taxon>Autobranchia</taxon>
        <taxon>Heteroconchia</taxon>
        <taxon>Euheterodonta</taxon>
        <taxon>Imparidentia</taxon>
        <taxon>Neoheterodontei</taxon>
        <taxon>Myida</taxon>
        <taxon>Myoidea</taxon>
        <taxon>Myidae</taxon>
        <taxon>Mya</taxon>
    </lineage>
</organism>
<protein>
    <submittedName>
        <fullName evidence="1">Uncharacterized protein</fullName>
    </submittedName>
</protein>
<sequence length="62" mass="7358">MDLIDLTNIYFIYKCPYHNEIVVSVFKPYSNIDKFYITNTLIIQRNMAGKGRLIQQPTRDMV</sequence>
<reference evidence="1" key="1">
    <citation type="submission" date="2022-11" db="EMBL/GenBank/DDBJ databases">
        <title>Centuries of genome instability and evolution in soft-shell clam transmissible cancer (bioRxiv).</title>
        <authorList>
            <person name="Hart S.F.M."/>
            <person name="Yonemitsu M.A."/>
            <person name="Giersch R.M."/>
            <person name="Beal B.F."/>
            <person name="Arriagada G."/>
            <person name="Davis B.W."/>
            <person name="Ostrander E.A."/>
            <person name="Goff S.P."/>
            <person name="Metzger M.J."/>
        </authorList>
    </citation>
    <scope>NUCLEOTIDE SEQUENCE</scope>
    <source>
        <strain evidence="1">MELC-2E11</strain>
        <tissue evidence="1">Siphon/mantle</tissue>
    </source>
</reference>
<proteinExistence type="predicted"/>
<dbReference type="EMBL" id="CP111020">
    <property type="protein sequence ID" value="WAR14248.1"/>
    <property type="molecule type" value="Genomic_DNA"/>
</dbReference>
<name>A0ABY7EWA9_MYAAR</name>
<keyword evidence="2" id="KW-1185">Reference proteome</keyword>
<accession>A0ABY7EWA9</accession>